<comment type="caution">
    <text evidence="2">The sequence shown here is derived from an EMBL/GenBank/DDBJ whole genome shotgun (WGS) entry which is preliminary data.</text>
</comment>
<organism evidence="2 3">
    <name type="scientific">Altererythrobacter litoralis</name>
    <dbReference type="NCBI Taxonomy" id="3113904"/>
    <lineage>
        <taxon>Bacteria</taxon>
        <taxon>Pseudomonadati</taxon>
        <taxon>Pseudomonadota</taxon>
        <taxon>Alphaproteobacteria</taxon>
        <taxon>Sphingomonadales</taxon>
        <taxon>Erythrobacteraceae</taxon>
        <taxon>Altererythrobacter</taxon>
    </lineage>
</organism>
<sequence length="140" mass="15420">MAGKSSIFIGLKRTRGARPRGCQEVGSQIRDEAPEGEGVQPLDRRGSARTVTLFRPGSIETSKFRSFCLIRNISPSGLMAATHAPLLRGEPATVRFSETGQVEGKVVWQRDDRTGIEFSEEVDVSSLLFRISQNVEDKGR</sequence>
<evidence type="ECO:0000259" key="1">
    <source>
        <dbReference type="Pfam" id="PF07238"/>
    </source>
</evidence>
<evidence type="ECO:0000313" key="2">
    <source>
        <dbReference type="EMBL" id="MEE1877694.1"/>
    </source>
</evidence>
<reference evidence="2 3" key="1">
    <citation type="submission" date="2024-01" db="EMBL/GenBank/DDBJ databases">
        <title>The genome sequence of Erythrobacteraceae sp. strain 1XM1-14.</title>
        <authorList>
            <person name="Liu Y."/>
        </authorList>
    </citation>
    <scope>NUCLEOTIDE SEQUENCE [LARGE SCALE GENOMIC DNA]</scope>
    <source>
        <strain evidence="2 3">1XM1-14</strain>
    </source>
</reference>
<dbReference type="EMBL" id="JAZDQV010000007">
    <property type="protein sequence ID" value="MEE1877694.1"/>
    <property type="molecule type" value="Genomic_DNA"/>
</dbReference>
<dbReference type="Proteomes" id="UP001343492">
    <property type="component" value="Unassembled WGS sequence"/>
</dbReference>
<dbReference type="InterPro" id="IPR009875">
    <property type="entry name" value="PilZ_domain"/>
</dbReference>
<feature type="domain" description="PilZ" evidence="1">
    <location>
        <begin position="43"/>
        <end position="125"/>
    </location>
</feature>
<proteinExistence type="predicted"/>
<keyword evidence="3" id="KW-1185">Reference proteome</keyword>
<gene>
    <name evidence="2" type="ORF">VRS74_08365</name>
</gene>
<dbReference type="Pfam" id="PF07238">
    <property type="entry name" value="PilZ"/>
    <property type="match status" value="1"/>
</dbReference>
<evidence type="ECO:0000313" key="3">
    <source>
        <dbReference type="Proteomes" id="UP001343492"/>
    </source>
</evidence>
<name>A0ABU7GFA5_9SPHN</name>
<dbReference type="RefSeq" id="WP_354144800.1">
    <property type="nucleotide sequence ID" value="NZ_JAZDQV010000007.1"/>
</dbReference>
<accession>A0ABU7GFA5</accession>
<protein>
    <submittedName>
        <fullName evidence="2">PilZ domain-containing protein</fullName>
    </submittedName>
</protein>
<dbReference type="SUPFAM" id="SSF141371">
    <property type="entry name" value="PilZ domain-like"/>
    <property type="match status" value="1"/>
</dbReference>
<dbReference type="Gene3D" id="2.40.10.220">
    <property type="entry name" value="predicted glycosyltransferase like domains"/>
    <property type="match status" value="1"/>
</dbReference>